<gene>
    <name evidence="1" type="ORF">BGZ80_008933</name>
</gene>
<dbReference type="Proteomes" id="UP000703661">
    <property type="component" value="Unassembled WGS sequence"/>
</dbReference>
<sequence length="156" mass="17219">MDAGLGYPVMRREALAEHHRIPFLVPETPDVELMISCLAFVDDSTWIGRNKQSTQGIVDIADSFYALNSIEINPKKSELLVINSTLAPDELTIQLGNDVLRALSPGTSARMLGVWFSADGKGVYTRQIVQQEVSSICKILARKAITDKQAIYIVNN</sequence>
<proteinExistence type="predicted"/>
<dbReference type="AlphaFoldDB" id="A0A9P6MCJ4"/>
<evidence type="ECO:0000313" key="1">
    <source>
        <dbReference type="EMBL" id="KAF9991747.1"/>
    </source>
</evidence>
<protein>
    <recommendedName>
        <fullName evidence="3">Reverse transcriptase domain-containing protein</fullName>
    </recommendedName>
</protein>
<evidence type="ECO:0000313" key="2">
    <source>
        <dbReference type="Proteomes" id="UP000703661"/>
    </source>
</evidence>
<comment type="caution">
    <text evidence="1">The sequence shown here is derived from an EMBL/GenBank/DDBJ whole genome shotgun (WGS) entry which is preliminary data.</text>
</comment>
<accession>A0A9P6MCJ4</accession>
<name>A0A9P6MCJ4_9FUNG</name>
<evidence type="ECO:0008006" key="3">
    <source>
        <dbReference type="Google" id="ProtNLM"/>
    </source>
</evidence>
<reference evidence="1" key="1">
    <citation type="journal article" date="2020" name="Fungal Divers.">
        <title>Resolving the Mortierellaceae phylogeny through synthesis of multi-gene phylogenetics and phylogenomics.</title>
        <authorList>
            <person name="Vandepol N."/>
            <person name="Liber J."/>
            <person name="Desiro A."/>
            <person name="Na H."/>
            <person name="Kennedy M."/>
            <person name="Barry K."/>
            <person name="Grigoriev I.V."/>
            <person name="Miller A.N."/>
            <person name="O'Donnell K."/>
            <person name="Stajich J.E."/>
            <person name="Bonito G."/>
        </authorList>
    </citation>
    <scope>NUCLEOTIDE SEQUENCE</scope>
    <source>
        <strain evidence="1">NRRL 2769</strain>
    </source>
</reference>
<keyword evidence="2" id="KW-1185">Reference proteome</keyword>
<organism evidence="1 2">
    <name type="scientific">Entomortierella chlamydospora</name>
    <dbReference type="NCBI Taxonomy" id="101097"/>
    <lineage>
        <taxon>Eukaryota</taxon>
        <taxon>Fungi</taxon>
        <taxon>Fungi incertae sedis</taxon>
        <taxon>Mucoromycota</taxon>
        <taxon>Mortierellomycotina</taxon>
        <taxon>Mortierellomycetes</taxon>
        <taxon>Mortierellales</taxon>
        <taxon>Mortierellaceae</taxon>
        <taxon>Entomortierella</taxon>
    </lineage>
</organism>
<dbReference type="EMBL" id="JAAAID010005013">
    <property type="protein sequence ID" value="KAF9991747.1"/>
    <property type="molecule type" value="Genomic_DNA"/>
</dbReference>
<feature type="non-terminal residue" evidence="1">
    <location>
        <position position="156"/>
    </location>
</feature>